<protein>
    <recommendedName>
        <fullName evidence="12">dihydrouracil dehydrogenase (NAD(+))</fullName>
        <ecNumber evidence="12">1.3.1.1</ecNumber>
    </recommendedName>
    <alternativeName>
        <fullName evidence="7">Dihydrothymine dehydrogenase</fullName>
    </alternativeName>
    <alternativeName>
        <fullName evidence="6">Dihydrouracil dehydrogenase</fullName>
    </alternativeName>
</protein>
<comment type="subunit">
    <text evidence="11">Heterotetramer of 2 PreA and 2 PreT subunits.</text>
</comment>
<keyword evidence="3 14" id="KW-0560">Oxidoreductase</keyword>
<accession>A0ABS4J6E1</accession>
<reference evidence="14 15" key="1">
    <citation type="submission" date="2021-03" db="EMBL/GenBank/DDBJ databases">
        <title>Genomic Encyclopedia of Type Strains, Phase IV (KMG-IV): sequencing the most valuable type-strain genomes for metagenomic binning, comparative biology and taxonomic classification.</title>
        <authorList>
            <person name="Goeker M."/>
        </authorList>
    </citation>
    <scope>NUCLEOTIDE SEQUENCE [LARGE SCALE GENOMIC DNA]</scope>
    <source>
        <strain evidence="14 15">DSM 26048</strain>
    </source>
</reference>
<dbReference type="EC" id="1.3.1.1" evidence="12"/>
<dbReference type="InterPro" id="IPR013785">
    <property type="entry name" value="Aldolase_TIM"/>
</dbReference>
<dbReference type="RefSeq" id="WP_209977198.1">
    <property type="nucleotide sequence ID" value="NZ_JAGGLB010000033.1"/>
</dbReference>
<evidence type="ECO:0000256" key="9">
    <source>
        <dbReference type="ARBA" id="ARBA00048792"/>
    </source>
</evidence>
<dbReference type="PROSITE" id="PS51379">
    <property type="entry name" value="4FE4S_FER_2"/>
    <property type="match status" value="1"/>
</dbReference>
<dbReference type="Gene3D" id="3.20.20.70">
    <property type="entry name" value="Aldolase class I"/>
    <property type="match status" value="1"/>
</dbReference>
<organism evidence="14 15">
    <name type="scientific">Paenibacillus eucommiae</name>
    <dbReference type="NCBI Taxonomy" id="1355755"/>
    <lineage>
        <taxon>Bacteria</taxon>
        <taxon>Bacillati</taxon>
        <taxon>Bacillota</taxon>
        <taxon>Bacilli</taxon>
        <taxon>Bacillales</taxon>
        <taxon>Paenibacillaceae</taxon>
        <taxon>Paenibacillus</taxon>
    </lineage>
</organism>
<evidence type="ECO:0000256" key="4">
    <source>
        <dbReference type="ARBA" id="ARBA00023004"/>
    </source>
</evidence>
<comment type="similarity">
    <text evidence="1">Belongs to the dihydropyrimidine dehydrogenase family.</text>
</comment>
<sequence length="397" mass="42467">MKPDLSTEFMGMQLKNPVWLGASDATNIASIERAIASGAGAVVMKSVTDLTEYQQSAITRYYLLDEHNKPAHGEPKGMYTFFSRGGPMQSIDSMLPQMPEWKKQAVNRGVRLIGSISAGTLEGWKQLAIQLVEGGADALELNFGNPHARFTSHVMGLKISQSTDSSAEIVRLVKSVADVPVMVKLSPHASNFKGVAEAVYGAGAAGVTIMHRFQGLMMDIETGRPVLGGYNGVGGPWMKPISLYWISQVYNEIGCPVIGGNGIDSWEDVVEFLLSGAGAVQISGGAIVRGYEFIDRILCGLESYLQRRNVPRITELIGAGAKHLLGQESVTYPAQNLLVDTNTCAKCLDKPCADACFFGALSLENGAPVIHSHCNGCSMCASLCPYEGTLTFQPLGG</sequence>
<keyword evidence="4" id="KW-0408">Iron</keyword>
<evidence type="ECO:0000256" key="5">
    <source>
        <dbReference type="ARBA" id="ARBA00023014"/>
    </source>
</evidence>
<keyword evidence="5" id="KW-0411">Iron-sulfur</keyword>
<evidence type="ECO:0000256" key="12">
    <source>
        <dbReference type="ARBA" id="ARBA00049728"/>
    </source>
</evidence>
<name>A0ABS4J6E1_9BACL</name>
<evidence type="ECO:0000313" key="14">
    <source>
        <dbReference type="EMBL" id="MBP1995397.1"/>
    </source>
</evidence>
<evidence type="ECO:0000256" key="11">
    <source>
        <dbReference type="ARBA" id="ARBA00049714"/>
    </source>
</evidence>
<dbReference type="Proteomes" id="UP001519287">
    <property type="component" value="Unassembled WGS sequence"/>
</dbReference>
<dbReference type="PROSITE" id="PS00198">
    <property type="entry name" value="4FE4S_FER_1"/>
    <property type="match status" value="1"/>
</dbReference>
<evidence type="ECO:0000313" key="15">
    <source>
        <dbReference type="Proteomes" id="UP001519287"/>
    </source>
</evidence>
<proteinExistence type="inferred from homology"/>
<gene>
    <name evidence="14" type="ORF">J2Z66_007039</name>
</gene>
<dbReference type="InterPro" id="IPR005720">
    <property type="entry name" value="Dihydroorotate_DH_cat"/>
</dbReference>
<dbReference type="SUPFAM" id="SSF51395">
    <property type="entry name" value="FMN-linked oxidoreductases"/>
    <property type="match status" value="1"/>
</dbReference>
<dbReference type="InterPro" id="IPR017896">
    <property type="entry name" value="4Fe4S_Fe-S-bd"/>
</dbReference>
<dbReference type="PANTHER" id="PTHR43073">
    <property type="entry name" value="DIHYDROPYRIMIDINE DEHYDROGENASE [NADP(+)]"/>
    <property type="match status" value="1"/>
</dbReference>
<evidence type="ECO:0000256" key="6">
    <source>
        <dbReference type="ARBA" id="ARBA00030119"/>
    </source>
</evidence>
<dbReference type="GO" id="GO:1990663">
    <property type="term" value="F:dihydroorotate dehydrogenase (fumarate) activity"/>
    <property type="evidence" value="ECO:0007669"/>
    <property type="project" value="UniProtKB-EC"/>
</dbReference>
<dbReference type="SUPFAM" id="SSF54862">
    <property type="entry name" value="4Fe-4S ferredoxins"/>
    <property type="match status" value="1"/>
</dbReference>
<dbReference type="EMBL" id="JAGGLB010000033">
    <property type="protein sequence ID" value="MBP1995397.1"/>
    <property type="molecule type" value="Genomic_DNA"/>
</dbReference>
<keyword evidence="2" id="KW-0479">Metal-binding</keyword>
<dbReference type="InterPro" id="IPR017900">
    <property type="entry name" value="4Fe4S_Fe_S_CS"/>
</dbReference>
<evidence type="ECO:0000256" key="1">
    <source>
        <dbReference type="ARBA" id="ARBA00010804"/>
    </source>
</evidence>
<feature type="domain" description="4Fe-4S ferredoxin-type" evidence="13">
    <location>
        <begin position="366"/>
        <end position="395"/>
    </location>
</feature>
<comment type="catalytic activity">
    <reaction evidence="8">
        <text>5,6-dihydrothymine + NAD(+) = thymine + NADH + H(+)</text>
        <dbReference type="Rhea" id="RHEA:28791"/>
        <dbReference type="ChEBI" id="CHEBI:15378"/>
        <dbReference type="ChEBI" id="CHEBI:17821"/>
        <dbReference type="ChEBI" id="CHEBI:27468"/>
        <dbReference type="ChEBI" id="CHEBI:57540"/>
        <dbReference type="ChEBI" id="CHEBI:57945"/>
        <dbReference type="EC" id="1.3.1.1"/>
    </reaction>
</comment>
<evidence type="ECO:0000256" key="10">
    <source>
        <dbReference type="ARBA" id="ARBA00049578"/>
    </source>
</evidence>
<evidence type="ECO:0000256" key="2">
    <source>
        <dbReference type="ARBA" id="ARBA00022723"/>
    </source>
</evidence>
<dbReference type="PANTHER" id="PTHR43073:SF2">
    <property type="entry name" value="DIHYDROPYRIMIDINE DEHYDROGENASE [NADP(+)]"/>
    <property type="match status" value="1"/>
</dbReference>
<evidence type="ECO:0000256" key="3">
    <source>
        <dbReference type="ARBA" id="ARBA00023002"/>
    </source>
</evidence>
<comment type="function">
    <text evidence="10">Involved in pyrimidine base degradation. Catalyzes physiologically the reduction of uracil to 5,6-dihydrouracil (DHU) by using NADH as a specific cosubstrate. It also catalyzes the reverse reaction and the reduction of thymine to 5,6-dihydrothymine (DHT).</text>
</comment>
<comment type="catalytic activity">
    <reaction evidence="9">
        <text>5,6-dihydrouracil + NAD(+) = uracil + NADH + H(+)</text>
        <dbReference type="Rhea" id="RHEA:20189"/>
        <dbReference type="ChEBI" id="CHEBI:15378"/>
        <dbReference type="ChEBI" id="CHEBI:15901"/>
        <dbReference type="ChEBI" id="CHEBI:17568"/>
        <dbReference type="ChEBI" id="CHEBI:57540"/>
        <dbReference type="ChEBI" id="CHEBI:57945"/>
        <dbReference type="EC" id="1.3.1.1"/>
    </reaction>
</comment>
<evidence type="ECO:0000256" key="7">
    <source>
        <dbReference type="ARBA" id="ARBA00032722"/>
    </source>
</evidence>
<dbReference type="Gene3D" id="3.30.70.20">
    <property type="match status" value="1"/>
</dbReference>
<evidence type="ECO:0000256" key="8">
    <source>
        <dbReference type="ARBA" id="ARBA00047685"/>
    </source>
</evidence>
<evidence type="ECO:0000259" key="13">
    <source>
        <dbReference type="PROSITE" id="PS51379"/>
    </source>
</evidence>
<dbReference type="GO" id="GO:0004159">
    <property type="term" value="F:dihydropyrimidine dehydrogenase (NAD+) activity"/>
    <property type="evidence" value="ECO:0007669"/>
    <property type="project" value="UniProtKB-EC"/>
</dbReference>
<keyword evidence="15" id="KW-1185">Reference proteome</keyword>
<comment type="caution">
    <text evidence="14">The sequence shown here is derived from an EMBL/GenBank/DDBJ whole genome shotgun (WGS) entry which is preliminary data.</text>
</comment>
<dbReference type="Pfam" id="PF01180">
    <property type="entry name" value="DHO_dh"/>
    <property type="match status" value="1"/>
</dbReference>